<dbReference type="GO" id="GO:0009834">
    <property type="term" value="P:plant-type secondary cell wall biogenesis"/>
    <property type="evidence" value="ECO:0007669"/>
    <property type="project" value="UniProtKB-ARBA"/>
</dbReference>
<keyword evidence="11" id="KW-0812">Transmembrane</keyword>
<evidence type="ECO:0000313" key="15">
    <source>
        <dbReference type="Proteomes" id="UP000325577"/>
    </source>
</evidence>
<dbReference type="AlphaFoldDB" id="A0A5J4ZJF6"/>
<evidence type="ECO:0000256" key="12">
    <source>
        <dbReference type="SAM" id="SignalP"/>
    </source>
</evidence>
<feature type="compositionally biased region" description="Low complexity" evidence="10">
    <location>
        <begin position="598"/>
        <end position="616"/>
    </location>
</feature>
<keyword evidence="4" id="KW-0449">Lipoprotein</keyword>
<feature type="region of interest" description="Disordered" evidence="10">
    <location>
        <begin position="214"/>
        <end position="274"/>
    </location>
</feature>
<feature type="region of interest" description="Disordered" evidence="10">
    <location>
        <begin position="581"/>
        <end position="616"/>
    </location>
</feature>
<comment type="subcellular location">
    <subcellularLocation>
        <location evidence="1">Cell membrane</location>
        <topology evidence="1">Lipid-anchor</topology>
        <topology evidence="1">GPI-anchor</topology>
    </subcellularLocation>
</comment>
<keyword evidence="3" id="KW-1003">Cell membrane</keyword>
<dbReference type="GO" id="GO:0098552">
    <property type="term" value="C:side of membrane"/>
    <property type="evidence" value="ECO:0007669"/>
    <property type="project" value="UniProtKB-KW"/>
</dbReference>
<evidence type="ECO:0000256" key="10">
    <source>
        <dbReference type="SAM" id="MobiDB-lite"/>
    </source>
</evidence>
<dbReference type="PROSITE" id="PS50213">
    <property type="entry name" value="FAS1"/>
    <property type="match status" value="2"/>
</dbReference>
<evidence type="ECO:0000256" key="5">
    <source>
        <dbReference type="ARBA" id="ARBA00022729"/>
    </source>
</evidence>
<comment type="similarity">
    <text evidence="2">Belongs to the fasciclin-like AGP family.</text>
</comment>
<keyword evidence="6" id="KW-0654">Proteoglycan</keyword>
<evidence type="ECO:0000256" key="6">
    <source>
        <dbReference type="ARBA" id="ARBA00022974"/>
    </source>
</evidence>
<feature type="signal peptide" evidence="12">
    <location>
        <begin position="1"/>
        <end position="23"/>
    </location>
</feature>
<comment type="function">
    <text evidence="9">May be a cell surface adhesion protein.</text>
</comment>
<keyword evidence="5 12" id="KW-0732">Signal</keyword>
<dbReference type="OrthoDB" id="286301at2759"/>
<feature type="chain" id="PRO_5023905795" description="FAS1 domain-containing protein" evidence="12">
    <location>
        <begin position="24"/>
        <end position="644"/>
    </location>
</feature>
<evidence type="ECO:0000259" key="13">
    <source>
        <dbReference type="PROSITE" id="PS50213"/>
    </source>
</evidence>
<feature type="compositionally biased region" description="Pro residues" evidence="10">
    <location>
        <begin position="265"/>
        <end position="274"/>
    </location>
</feature>
<reference evidence="14 15" key="1">
    <citation type="submission" date="2019-09" db="EMBL/GenBank/DDBJ databases">
        <title>A chromosome-level genome assembly of the Chinese tupelo Nyssa sinensis.</title>
        <authorList>
            <person name="Yang X."/>
            <person name="Kang M."/>
            <person name="Yang Y."/>
            <person name="Xiong H."/>
            <person name="Wang M."/>
            <person name="Zhang Z."/>
            <person name="Wang Z."/>
            <person name="Wu H."/>
            <person name="Ma T."/>
            <person name="Liu J."/>
            <person name="Xi Z."/>
        </authorList>
    </citation>
    <scope>NUCLEOTIDE SEQUENCE [LARGE SCALE GENOMIC DNA]</scope>
    <source>
        <strain evidence="14">J267</strain>
        <tissue evidence="14">Leaf</tissue>
    </source>
</reference>
<keyword evidence="7 11" id="KW-0472">Membrane</keyword>
<gene>
    <name evidence="14" type="ORF">F0562_016461</name>
</gene>
<dbReference type="InterPro" id="IPR036378">
    <property type="entry name" value="FAS1_dom_sf"/>
</dbReference>
<evidence type="ECO:0000256" key="7">
    <source>
        <dbReference type="ARBA" id="ARBA00023136"/>
    </source>
</evidence>
<keyword evidence="15" id="KW-1185">Reference proteome</keyword>
<keyword evidence="11" id="KW-1133">Transmembrane helix</keyword>
<evidence type="ECO:0000256" key="11">
    <source>
        <dbReference type="SAM" id="Phobius"/>
    </source>
</evidence>
<dbReference type="PRINTS" id="PR01217">
    <property type="entry name" value="PRICHEXTENSN"/>
</dbReference>
<proteinExistence type="inferred from homology"/>
<evidence type="ECO:0000256" key="8">
    <source>
        <dbReference type="ARBA" id="ARBA00023180"/>
    </source>
</evidence>
<dbReference type="SMART" id="SM00554">
    <property type="entry name" value="FAS1"/>
    <property type="match status" value="2"/>
</dbReference>
<feature type="domain" description="FAS1" evidence="13">
    <location>
        <begin position="428"/>
        <end position="569"/>
    </location>
</feature>
<evidence type="ECO:0000256" key="9">
    <source>
        <dbReference type="ARBA" id="ARBA00024686"/>
    </source>
</evidence>
<dbReference type="InterPro" id="IPR045003">
    <property type="entry name" value="FLA_A"/>
</dbReference>
<feature type="compositionally biased region" description="Low complexity" evidence="10">
    <location>
        <begin position="364"/>
        <end position="377"/>
    </location>
</feature>
<dbReference type="PANTHER" id="PTHR32077">
    <property type="entry name" value="FASCICLIN-LIKE ARABINOGALACTAN PROTEIN"/>
    <property type="match status" value="1"/>
</dbReference>
<feature type="region of interest" description="Disordered" evidence="10">
    <location>
        <begin position="334"/>
        <end position="411"/>
    </location>
</feature>
<evidence type="ECO:0000313" key="14">
    <source>
        <dbReference type="EMBL" id="KAA8518765.1"/>
    </source>
</evidence>
<keyword evidence="8" id="KW-0325">Glycoprotein</keyword>
<dbReference type="FunFam" id="2.30.180.10:FF:000006">
    <property type="entry name" value="Fasciclin-like arabinogalactan protein 11"/>
    <property type="match status" value="2"/>
</dbReference>
<dbReference type="GO" id="GO:0005886">
    <property type="term" value="C:plasma membrane"/>
    <property type="evidence" value="ECO:0007669"/>
    <property type="project" value="UniProtKB-SubCell"/>
</dbReference>
<dbReference type="Proteomes" id="UP000325577">
    <property type="component" value="Linkage Group LG7"/>
</dbReference>
<dbReference type="PANTHER" id="PTHR32077:SF65">
    <property type="entry name" value="FASCICLIN-LIKE ARABINOGALACTAN PROTEIN 11"/>
    <property type="match status" value="1"/>
</dbReference>
<evidence type="ECO:0000256" key="2">
    <source>
        <dbReference type="ARBA" id="ARBA00007843"/>
    </source>
</evidence>
<protein>
    <recommendedName>
        <fullName evidence="13">FAS1 domain-containing protein</fullName>
    </recommendedName>
</protein>
<name>A0A5J4ZJF6_9ASTE</name>
<evidence type="ECO:0000256" key="1">
    <source>
        <dbReference type="ARBA" id="ARBA00004609"/>
    </source>
</evidence>
<dbReference type="EMBL" id="CM018050">
    <property type="protein sequence ID" value="KAA8518765.1"/>
    <property type="molecule type" value="Genomic_DNA"/>
</dbReference>
<feature type="compositionally biased region" description="Pro residues" evidence="10">
    <location>
        <begin position="378"/>
        <end position="411"/>
    </location>
</feature>
<evidence type="ECO:0000256" key="4">
    <source>
        <dbReference type="ARBA" id="ARBA00022622"/>
    </source>
</evidence>
<dbReference type="InterPro" id="IPR000782">
    <property type="entry name" value="FAS1_domain"/>
</dbReference>
<accession>A0A5J4ZJF6</accession>
<feature type="domain" description="FAS1" evidence="13">
    <location>
        <begin position="61"/>
        <end position="202"/>
    </location>
</feature>
<dbReference type="Gene3D" id="2.30.180.10">
    <property type="entry name" value="FAS1 domain"/>
    <property type="match status" value="2"/>
</dbReference>
<feature type="transmembrane region" description="Helical" evidence="11">
    <location>
        <begin position="620"/>
        <end position="642"/>
    </location>
</feature>
<dbReference type="Pfam" id="PF02469">
    <property type="entry name" value="Fasciclin"/>
    <property type="match status" value="2"/>
</dbReference>
<keyword evidence="4" id="KW-0336">GPI-anchor</keyword>
<evidence type="ECO:0000256" key="3">
    <source>
        <dbReference type="ARBA" id="ARBA00022475"/>
    </source>
</evidence>
<dbReference type="SUPFAM" id="SSF82153">
    <property type="entry name" value="FAS1 domain"/>
    <property type="match status" value="2"/>
</dbReference>
<sequence length="644" mass="67724">MSKQLLSPFPLLLIFLHFIIISAQSPSQAPAQSPTPPIFPPPAPPAAPLLAPLALAPTTSSPNIYTILKRASQFSTFLQLLKITQVGDQINIQLSKNQRLTVFAPPDNAFGNLKSGTLNKLTDQQQSELMQFHVLTSFFSGSQFQTVSNPLPTEAGSGGRFPLNVTTSGNSVNITTGIVNATVTHTIYSDNQLAVYQVDKVLLTYDIFAPPTPAAAPAPLKPMKPKKKAPSSVPDADADADAPSESESSQENAPVLPSGAIAQAPTPPIIAPPAPPTAPLLAPLALAPTRSSPNIYTILKKASQFSTFLQLLNITQVAKVLLTYDIFGPPTPPAAPAPLKPLKPKKKVPSSDADTPSESESESSQENAPSPAQAPAQAPTPPIVPPPTPPTVPPPAPPTVPPPAPSTVPPLLAPQALAPQALAPTTNSPNIYTILKKARQFSTFLQLLKITQVGDQINIQLSKNQRLTVFAPPDNAFGNLRSGTLNKLTDQQQSELMQFHVLTSFFSGSQFQTVSNPLPTEAGSGGRFPLNVTTSGNSVNITTGIVNAIVTHTIYSDNQLAVYQVDKVLLTYDIFGPPTPAAAPAPSKPLKPKKKAPSSDADSPSESESSQDSAPDLPSGAIGLVYNALNAICFVVSIMVAFSL</sequence>
<organism evidence="14 15">
    <name type="scientific">Nyssa sinensis</name>
    <dbReference type="NCBI Taxonomy" id="561372"/>
    <lineage>
        <taxon>Eukaryota</taxon>
        <taxon>Viridiplantae</taxon>
        <taxon>Streptophyta</taxon>
        <taxon>Embryophyta</taxon>
        <taxon>Tracheophyta</taxon>
        <taxon>Spermatophyta</taxon>
        <taxon>Magnoliopsida</taxon>
        <taxon>eudicotyledons</taxon>
        <taxon>Gunneridae</taxon>
        <taxon>Pentapetalae</taxon>
        <taxon>asterids</taxon>
        <taxon>Cornales</taxon>
        <taxon>Nyssaceae</taxon>
        <taxon>Nyssa</taxon>
    </lineage>
</organism>